<keyword evidence="4" id="KW-1185">Reference proteome</keyword>
<sequence>MKTMNVKALMVPLAEYATVPKDATLYDAVVALEKALQSFDQKRYPHRAILVYEDMPENIVGKISQLDILRSLEPKYEQMMEKGSSLARFGFGRQFQKSLLEQYKLWDKPLNHVCKKAAEIHVKDFMYTPGEGEYVESKASLDEAINQLVMGHHQSLIVTQDKKIVGILRLTDVFMAVFDAIVSPESK</sequence>
<gene>
    <name evidence="3" type="ORF">dnm_014110</name>
</gene>
<keyword evidence="1" id="KW-0129">CBS domain</keyword>
<evidence type="ECO:0000313" key="4">
    <source>
        <dbReference type="Proteomes" id="UP000663722"/>
    </source>
</evidence>
<organism evidence="3 4">
    <name type="scientific">Desulfonema magnum</name>
    <dbReference type="NCBI Taxonomy" id="45655"/>
    <lineage>
        <taxon>Bacteria</taxon>
        <taxon>Pseudomonadati</taxon>
        <taxon>Thermodesulfobacteriota</taxon>
        <taxon>Desulfobacteria</taxon>
        <taxon>Desulfobacterales</taxon>
        <taxon>Desulfococcaceae</taxon>
        <taxon>Desulfonema</taxon>
    </lineage>
</organism>
<reference evidence="3" key="1">
    <citation type="journal article" date="2021" name="Microb. Physiol.">
        <title>Proteogenomic Insights into the Physiology of Marine, Sulfate-Reducing, Filamentous Desulfonema limicola and Desulfonema magnum.</title>
        <authorList>
            <person name="Schnaars V."/>
            <person name="Wohlbrand L."/>
            <person name="Scheve S."/>
            <person name="Hinrichs C."/>
            <person name="Reinhardt R."/>
            <person name="Rabus R."/>
        </authorList>
    </citation>
    <scope>NUCLEOTIDE SEQUENCE</scope>
    <source>
        <strain evidence="3">4be13</strain>
    </source>
</reference>
<dbReference type="KEGG" id="dmm:dnm_014110"/>
<evidence type="ECO:0000259" key="2">
    <source>
        <dbReference type="PROSITE" id="PS51371"/>
    </source>
</evidence>
<dbReference type="RefSeq" id="WP_207681482.1">
    <property type="nucleotide sequence ID" value="NZ_CP061800.1"/>
</dbReference>
<evidence type="ECO:0000313" key="3">
    <source>
        <dbReference type="EMBL" id="QTA85402.1"/>
    </source>
</evidence>
<name>A0A975BH42_9BACT</name>
<dbReference type="Gene3D" id="3.10.580.10">
    <property type="entry name" value="CBS-domain"/>
    <property type="match status" value="1"/>
</dbReference>
<dbReference type="InterPro" id="IPR000644">
    <property type="entry name" value="CBS_dom"/>
</dbReference>
<dbReference type="SUPFAM" id="SSF54631">
    <property type="entry name" value="CBS-domain pair"/>
    <property type="match status" value="1"/>
</dbReference>
<dbReference type="InterPro" id="IPR046342">
    <property type="entry name" value="CBS_dom_sf"/>
</dbReference>
<dbReference type="AlphaFoldDB" id="A0A975BH42"/>
<dbReference type="Pfam" id="PF00571">
    <property type="entry name" value="CBS"/>
    <property type="match status" value="2"/>
</dbReference>
<accession>A0A975BH42</accession>
<evidence type="ECO:0000256" key="1">
    <source>
        <dbReference type="PROSITE-ProRule" id="PRU00703"/>
    </source>
</evidence>
<protein>
    <submittedName>
        <fullName evidence="3">CBS domain-containing protein</fullName>
    </submittedName>
</protein>
<dbReference type="EMBL" id="CP061800">
    <property type="protein sequence ID" value="QTA85402.1"/>
    <property type="molecule type" value="Genomic_DNA"/>
</dbReference>
<proteinExistence type="predicted"/>
<dbReference type="Proteomes" id="UP000663722">
    <property type="component" value="Chromosome"/>
</dbReference>
<feature type="domain" description="CBS" evidence="2">
    <location>
        <begin position="10"/>
        <end position="82"/>
    </location>
</feature>
<dbReference type="PROSITE" id="PS51371">
    <property type="entry name" value="CBS"/>
    <property type="match status" value="1"/>
</dbReference>